<accession>A0ABV9BQF8</accession>
<sequence length="209" mass="23002">MRESWSRIDAWLRTHAPASFRVLAPPADPGTVEKAQMQMGLRFPSDLLDSLACHDGQTEWANVFPEKPPVPVADMVSFWQTSVELAGDDPDLCEPQEDGGEPWWHPQWIPWAHSDCDAQIIDMREGPARGRIGSSQHDDSASFHGGWPSLAAYLEDVADVLEHGGTVGPWAPYLTSDGELWWAFAGETTLNGSPLTPAPTSRKTQRTSS</sequence>
<dbReference type="SUPFAM" id="SSF160631">
    <property type="entry name" value="SMI1/KNR4-like"/>
    <property type="match status" value="1"/>
</dbReference>
<keyword evidence="4" id="KW-1185">Reference proteome</keyword>
<feature type="region of interest" description="Disordered" evidence="1">
    <location>
        <begin position="189"/>
        <end position="209"/>
    </location>
</feature>
<proteinExistence type="predicted"/>
<reference evidence="4" key="1">
    <citation type="journal article" date="2019" name="Int. J. Syst. Evol. Microbiol.">
        <title>The Global Catalogue of Microorganisms (GCM) 10K type strain sequencing project: providing services to taxonomists for standard genome sequencing and annotation.</title>
        <authorList>
            <consortium name="The Broad Institute Genomics Platform"/>
            <consortium name="The Broad Institute Genome Sequencing Center for Infectious Disease"/>
            <person name="Wu L."/>
            <person name="Ma J."/>
        </authorList>
    </citation>
    <scope>NUCLEOTIDE SEQUENCE [LARGE SCALE GENOMIC DNA]</scope>
    <source>
        <strain evidence="4">CECT 8064</strain>
    </source>
</reference>
<gene>
    <name evidence="3" type="ORF">ACFPEN_25865</name>
</gene>
<dbReference type="InterPro" id="IPR018958">
    <property type="entry name" value="Knr4/Smi1-like_dom"/>
</dbReference>
<comment type="caution">
    <text evidence="3">The sequence shown here is derived from an EMBL/GenBank/DDBJ whole genome shotgun (WGS) entry which is preliminary data.</text>
</comment>
<evidence type="ECO:0000313" key="4">
    <source>
        <dbReference type="Proteomes" id="UP001595990"/>
    </source>
</evidence>
<name>A0ABV9BQF8_9ACTN</name>
<protein>
    <submittedName>
        <fullName evidence="3">SMI1/KNR4 family protein</fullName>
    </submittedName>
</protein>
<dbReference type="EMBL" id="JBHSFS010000013">
    <property type="protein sequence ID" value="MFC4516351.1"/>
    <property type="molecule type" value="Genomic_DNA"/>
</dbReference>
<dbReference type="InterPro" id="IPR037883">
    <property type="entry name" value="Knr4/Smi1-like_sf"/>
</dbReference>
<feature type="domain" description="Knr4/Smi1-like" evidence="2">
    <location>
        <begin position="26"/>
        <end position="156"/>
    </location>
</feature>
<evidence type="ECO:0000313" key="3">
    <source>
        <dbReference type="EMBL" id="MFC4516351.1"/>
    </source>
</evidence>
<dbReference type="SMART" id="SM00860">
    <property type="entry name" value="SMI1_KNR4"/>
    <property type="match status" value="1"/>
</dbReference>
<dbReference type="RefSeq" id="WP_417923552.1">
    <property type="nucleotide sequence ID" value="NZ_JBHSFS010000013.1"/>
</dbReference>
<evidence type="ECO:0000259" key="2">
    <source>
        <dbReference type="SMART" id="SM00860"/>
    </source>
</evidence>
<organism evidence="3 4">
    <name type="scientific">Streptomyces ehimensis</name>
    <dbReference type="NCBI Taxonomy" id="68195"/>
    <lineage>
        <taxon>Bacteria</taxon>
        <taxon>Bacillati</taxon>
        <taxon>Actinomycetota</taxon>
        <taxon>Actinomycetes</taxon>
        <taxon>Kitasatosporales</taxon>
        <taxon>Streptomycetaceae</taxon>
        <taxon>Streptomyces</taxon>
    </lineage>
</organism>
<evidence type="ECO:0000256" key="1">
    <source>
        <dbReference type="SAM" id="MobiDB-lite"/>
    </source>
</evidence>
<dbReference type="Proteomes" id="UP001595990">
    <property type="component" value="Unassembled WGS sequence"/>
</dbReference>
<dbReference type="Pfam" id="PF09346">
    <property type="entry name" value="SMI1_KNR4"/>
    <property type="match status" value="1"/>
</dbReference>